<comment type="caution">
    <text evidence="3">The sequence shown here is derived from an EMBL/GenBank/DDBJ whole genome shotgun (WGS) entry which is preliminary data.</text>
</comment>
<evidence type="ECO:0000313" key="4">
    <source>
        <dbReference type="Proteomes" id="UP000824264"/>
    </source>
</evidence>
<keyword evidence="1" id="KW-1188">Viral release from host cell</keyword>
<dbReference type="InterPro" id="IPR006517">
    <property type="entry name" value="Phage_terminase_lsu-like_C"/>
</dbReference>
<accession>A0A9D1QZE6</accession>
<dbReference type="NCBIfam" id="TIGR01630">
    <property type="entry name" value="psiM2_ORF9"/>
    <property type="match status" value="1"/>
</dbReference>
<gene>
    <name evidence="3" type="primary">terL</name>
    <name evidence="3" type="ORF">H9874_04750</name>
</gene>
<dbReference type="InterPro" id="IPR035421">
    <property type="entry name" value="Terminase_6C"/>
</dbReference>
<dbReference type="Gene3D" id="3.30.420.240">
    <property type="match status" value="1"/>
</dbReference>
<reference evidence="3" key="2">
    <citation type="submission" date="2021-04" db="EMBL/GenBank/DDBJ databases">
        <authorList>
            <person name="Gilroy R."/>
        </authorList>
    </citation>
    <scope>NUCLEOTIDE SEQUENCE</scope>
    <source>
        <strain evidence="3">ChiSxjej5B17-1746</strain>
    </source>
</reference>
<evidence type="ECO:0000313" key="3">
    <source>
        <dbReference type="EMBL" id="HIW78439.1"/>
    </source>
</evidence>
<evidence type="ECO:0000256" key="1">
    <source>
        <dbReference type="ARBA" id="ARBA00022612"/>
    </source>
</evidence>
<name>A0A9D1QZE6_9BACT</name>
<organism evidence="3 4">
    <name type="scientific">Candidatus Bilophila faecipullorum</name>
    <dbReference type="NCBI Taxonomy" id="2838482"/>
    <lineage>
        <taxon>Bacteria</taxon>
        <taxon>Pseudomonadati</taxon>
        <taxon>Thermodesulfobacteriota</taxon>
        <taxon>Desulfovibrionia</taxon>
        <taxon>Desulfovibrionales</taxon>
        <taxon>Desulfovibrionaceae</taxon>
        <taxon>Bilophila</taxon>
    </lineage>
</organism>
<dbReference type="Pfam" id="PF17289">
    <property type="entry name" value="Terminase_6C"/>
    <property type="match status" value="1"/>
</dbReference>
<feature type="domain" description="Terminase large subunit gp17-like C-terminal" evidence="2">
    <location>
        <begin position="222"/>
        <end position="375"/>
    </location>
</feature>
<evidence type="ECO:0000259" key="2">
    <source>
        <dbReference type="Pfam" id="PF17289"/>
    </source>
</evidence>
<proteinExistence type="predicted"/>
<protein>
    <submittedName>
        <fullName evidence="3">Phage terminase large subunit</fullName>
    </submittedName>
</protein>
<dbReference type="Proteomes" id="UP000824264">
    <property type="component" value="Unassembled WGS sequence"/>
</dbReference>
<dbReference type="EMBL" id="DXGI01000170">
    <property type="protein sequence ID" value="HIW78439.1"/>
    <property type="molecule type" value="Genomic_DNA"/>
</dbReference>
<dbReference type="AlphaFoldDB" id="A0A9D1QZE6"/>
<reference evidence="3" key="1">
    <citation type="journal article" date="2021" name="PeerJ">
        <title>Extensive microbial diversity within the chicken gut microbiome revealed by metagenomics and culture.</title>
        <authorList>
            <person name="Gilroy R."/>
            <person name="Ravi A."/>
            <person name="Getino M."/>
            <person name="Pursley I."/>
            <person name="Horton D.L."/>
            <person name="Alikhan N.F."/>
            <person name="Baker D."/>
            <person name="Gharbi K."/>
            <person name="Hall N."/>
            <person name="Watson M."/>
            <person name="Adriaenssens E.M."/>
            <person name="Foster-Nyarko E."/>
            <person name="Jarju S."/>
            <person name="Secka A."/>
            <person name="Antonio M."/>
            <person name="Oren A."/>
            <person name="Chaudhuri R.R."/>
            <person name="La Ragione R."/>
            <person name="Hildebrand F."/>
            <person name="Pallen M.J."/>
        </authorList>
    </citation>
    <scope>NUCLEOTIDE SEQUENCE</scope>
    <source>
        <strain evidence="3">ChiSxjej5B17-1746</strain>
    </source>
</reference>
<sequence>MCFPDSEWIYTASSATLAIAQTLAIKECCASDWYRRIAPYVGVQPGKGRQDYFRTTAGGAVYGVGAEGALTGFGAGKKRPEFGGGILIDDPIQALDALTVRREKCNLWYSQALYSRRNAAHTPILLIMQRLHEKDLVGYVRATEGDQWRILSIPVVDDDGAMLWPETFDHGAMERLKTLDPFAFSAQYMQAPTPPGGAMIKTDWIRRFEARPGGITTVGIFADTAQKTGQHNDFTVFILAGADGRNVYILDLMRDRLEAPDLISAAKAFYERHRPNRITNPVRFAGFFVEDKVSGTGLIQTLRRETDIPVIPIQRDRDKVSRVNDVLPYIRAGRLFVPESAPWANAYIGELAAFSPAMTHEHDDQVDPTCDALSELLSPGGNLIAGADWS</sequence>